<dbReference type="SUPFAM" id="SSF50494">
    <property type="entry name" value="Trypsin-like serine proteases"/>
    <property type="match status" value="1"/>
</dbReference>
<dbReference type="PANTHER" id="PTHR15462">
    <property type="entry name" value="SERINE PROTEASE"/>
    <property type="match status" value="1"/>
</dbReference>
<proteinExistence type="predicted"/>
<name>A0A1X7TVT5_AMPQE</name>
<dbReference type="InParanoid" id="A0A1X7TVT5"/>
<sequence>MGNHSSNLLRDAVFGSSLSPTSSSRDERIQVSEPSSPPYCWTCQLLIESKRGNKYTANGVKINITPSTGSQVILTSGHSIFTDGAYAKKITVRFPASNHKETFVVSEKQMWASPQYIKTSRPMYDYGFILLPGESNEGFGWTTLLSNEEMMGRPLTTCGYPADDPNSNLWITGGGVEKISQEHIHYMQDSLGTGSGSPVYTWYKGYWTIVGIQCFGGVFNTAVRLNSEMMHEIMRELKHTTSYTIQPQTLTDLYLTKTTNSSDESTSSPQSSLQATGGVLCKTTGEPFDIFPLQIQQGTNADTIKRDPVIVKGLSLYTDASFEDSNNRSTSSAPLPVFSVKNEFTDPVVGNLHNYYFIHTHKDEGNGETVSFESVTAEGIYLSTDKSGFIKHINIHRDSKPGPYERFFLQSVKLQK</sequence>
<dbReference type="AlphaFoldDB" id="A0A1X7TVT5"/>
<dbReference type="InterPro" id="IPR043504">
    <property type="entry name" value="Peptidase_S1_PA_chymotrypsin"/>
</dbReference>
<evidence type="ECO:0008006" key="3">
    <source>
        <dbReference type="Google" id="ProtNLM"/>
    </source>
</evidence>
<evidence type="ECO:0000313" key="2">
    <source>
        <dbReference type="EnsemblMetazoa" id="Aqu2.1.19235_001"/>
    </source>
</evidence>
<accession>A0A1X7TVT5</accession>
<keyword evidence="1" id="KW-0732">Signal</keyword>
<dbReference type="EnsemblMetazoa" id="Aqu2.1.19235_001">
    <property type="protein sequence ID" value="Aqu2.1.19235_001"/>
    <property type="gene ID" value="Aqu2.1.19235"/>
</dbReference>
<reference evidence="2" key="1">
    <citation type="submission" date="2017-05" db="UniProtKB">
        <authorList>
            <consortium name="EnsemblMetazoa"/>
        </authorList>
    </citation>
    <scope>IDENTIFICATION</scope>
</reference>
<protein>
    <recommendedName>
        <fullName evidence="3">Serine protease</fullName>
    </recommendedName>
</protein>
<evidence type="ECO:0000256" key="1">
    <source>
        <dbReference type="ARBA" id="ARBA00022729"/>
    </source>
</evidence>
<dbReference type="PANTHER" id="PTHR15462:SF8">
    <property type="entry name" value="SERINE PROTEASE"/>
    <property type="match status" value="1"/>
</dbReference>
<dbReference type="InterPro" id="IPR009003">
    <property type="entry name" value="Peptidase_S1_PA"/>
</dbReference>
<organism evidence="2">
    <name type="scientific">Amphimedon queenslandica</name>
    <name type="common">Sponge</name>
    <dbReference type="NCBI Taxonomy" id="400682"/>
    <lineage>
        <taxon>Eukaryota</taxon>
        <taxon>Metazoa</taxon>
        <taxon>Porifera</taxon>
        <taxon>Demospongiae</taxon>
        <taxon>Heteroscleromorpha</taxon>
        <taxon>Haplosclerida</taxon>
        <taxon>Niphatidae</taxon>
        <taxon>Amphimedon</taxon>
    </lineage>
</organism>
<dbReference type="InterPro" id="IPR050966">
    <property type="entry name" value="Glutamyl_endopeptidase"/>
</dbReference>
<dbReference type="Gene3D" id="2.40.10.10">
    <property type="entry name" value="Trypsin-like serine proteases"/>
    <property type="match status" value="2"/>
</dbReference>
<dbReference type="eggNOG" id="ENOG502SGEJ">
    <property type="taxonomic scope" value="Eukaryota"/>
</dbReference>